<dbReference type="Gene3D" id="3.90.470.20">
    <property type="entry name" value="4'-phosphopantetheinyl transferase domain"/>
    <property type="match status" value="1"/>
</dbReference>
<evidence type="ECO:0000259" key="2">
    <source>
        <dbReference type="Pfam" id="PF01648"/>
    </source>
</evidence>
<dbReference type="Pfam" id="PF01648">
    <property type="entry name" value="ACPS"/>
    <property type="match status" value="1"/>
</dbReference>
<sequence>MDLVDLCRWERAMERCGDALAQRYFTAEERRTARERATEGRSAADILGHLFGVKESVVKMAGGLPPTARLADICVEIPEGTWDRRPWPVRLSGALADWACARRVDVVASSGPLTDRMTLAWAAARTLDTPS</sequence>
<dbReference type="KEGG" id="sgs:AVL59_24285"/>
<accession>A0A1B1B086</accession>
<evidence type="ECO:0000256" key="1">
    <source>
        <dbReference type="ARBA" id="ARBA00022679"/>
    </source>
</evidence>
<dbReference type="InterPro" id="IPR037143">
    <property type="entry name" value="4-PPantetheinyl_Trfase_dom_sf"/>
</dbReference>
<name>A0A1B1B086_9ACTN</name>
<evidence type="ECO:0000313" key="4">
    <source>
        <dbReference type="Proteomes" id="UP000092659"/>
    </source>
</evidence>
<dbReference type="GO" id="GO:0000287">
    <property type="term" value="F:magnesium ion binding"/>
    <property type="evidence" value="ECO:0007669"/>
    <property type="project" value="InterPro"/>
</dbReference>
<evidence type="ECO:0000313" key="3">
    <source>
        <dbReference type="EMBL" id="ANP52253.1"/>
    </source>
</evidence>
<dbReference type="EMBL" id="CP016279">
    <property type="protein sequence ID" value="ANP52253.1"/>
    <property type="molecule type" value="Genomic_DNA"/>
</dbReference>
<keyword evidence="1" id="KW-0808">Transferase</keyword>
<proteinExistence type="predicted"/>
<gene>
    <name evidence="3" type="ORF">AVL59_24285</name>
</gene>
<organism evidence="3 4">
    <name type="scientific">Streptomyces griseochromogenes</name>
    <dbReference type="NCBI Taxonomy" id="68214"/>
    <lineage>
        <taxon>Bacteria</taxon>
        <taxon>Bacillati</taxon>
        <taxon>Actinomycetota</taxon>
        <taxon>Actinomycetes</taxon>
        <taxon>Kitasatosporales</taxon>
        <taxon>Streptomycetaceae</taxon>
        <taxon>Streptomyces</taxon>
    </lineage>
</organism>
<dbReference type="GO" id="GO:0008897">
    <property type="term" value="F:holo-[acyl-carrier-protein] synthase activity"/>
    <property type="evidence" value="ECO:0007669"/>
    <property type="project" value="InterPro"/>
</dbReference>
<dbReference type="InterPro" id="IPR008278">
    <property type="entry name" value="4-PPantetheinyl_Trfase_dom"/>
</dbReference>
<reference evidence="3 4" key="1">
    <citation type="submission" date="2016-06" db="EMBL/GenBank/DDBJ databases">
        <title>Complete genome sequence of Streptomyces griseochromogenes ATCC 14511, the Blasticidin S producer.</title>
        <authorList>
            <person name="Wu L."/>
        </authorList>
    </citation>
    <scope>NUCLEOTIDE SEQUENCE [LARGE SCALE GENOMIC DNA]</scope>
    <source>
        <strain evidence="3 4">ATCC 14511</strain>
    </source>
</reference>
<dbReference type="Proteomes" id="UP000092659">
    <property type="component" value="Chromosome"/>
</dbReference>
<dbReference type="AlphaFoldDB" id="A0A1B1B086"/>
<dbReference type="STRING" id="68214.AVL59_24285"/>
<protein>
    <recommendedName>
        <fullName evidence="2">4'-phosphopantetheinyl transferase domain-containing protein</fullName>
    </recommendedName>
</protein>
<dbReference type="SUPFAM" id="SSF56214">
    <property type="entry name" value="4'-phosphopantetheinyl transferase"/>
    <property type="match status" value="1"/>
</dbReference>
<feature type="domain" description="4'-phosphopantetheinyl transferase" evidence="2">
    <location>
        <begin position="4"/>
        <end position="62"/>
    </location>
</feature>